<dbReference type="EMBL" id="BART01023330">
    <property type="protein sequence ID" value="GAG91540.1"/>
    <property type="molecule type" value="Genomic_DNA"/>
</dbReference>
<keyword evidence="1" id="KW-1133">Transmembrane helix</keyword>
<feature type="transmembrane region" description="Helical" evidence="1">
    <location>
        <begin position="63"/>
        <end position="82"/>
    </location>
</feature>
<proteinExistence type="predicted"/>
<feature type="non-terminal residue" evidence="2">
    <location>
        <position position="1"/>
    </location>
</feature>
<name>X1B8Y0_9ZZZZ</name>
<evidence type="ECO:0000313" key="2">
    <source>
        <dbReference type="EMBL" id="GAG91540.1"/>
    </source>
</evidence>
<organism evidence="2">
    <name type="scientific">marine sediment metagenome</name>
    <dbReference type="NCBI Taxonomy" id="412755"/>
    <lineage>
        <taxon>unclassified sequences</taxon>
        <taxon>metagenomes</taxon>
        <taxon>ecological metagenomes</taxon>
    </lineage>
</organism>
<sequence>ISAFSSNSVEIIIAPVFNYQKIVSTGILDLVSVILYFVTGVLGYYWGFLIWRNTPFLYKKEAFLLFLTLIVVFPFAIISYLFTLWHTTFIILSDLVFAIGWYIVIYTITKEPKLLYILPFTVYRISVKDRDGTPLFDHDWSESNIDERIFAGFTNVVQLMSEEVMQIGGLLDINLQEGILIVYNSKFITVGLVASKSSKLLRDCVRNFTHDFEEQFEYLLKTTNKDMKNYEPAYNLIDRHFSNFPYRIISDKHHPLLISVENSKIP</sequence>
<keyword evidence="1" id="KW-0472">Membrane</keyword>
<accession>X1B8Y0</accession>
<dbReference type="AlphaFoldDB" id="X1B8Y0"/>
<comment type="caution">
    <text evidence="2">The sequence shown here is derived from an EMBL/GenBank/DDBJ whole genome shotgun (WGS) entry which is preliminary data.</text>
</comment>
<protein>
    <submittedName>
        <fullName evidence="2">Uncharacterized protein</fullName>
    </submittedName>
</protein>
<gene>
    <name evidence="2" type="ORF">S01H4_42482</name>
</gene>
<evidence type="ECO:0000256" key="1">
    <source>
        <dbReference type="SAM" id="Phobius"/>
    </source>
</evidence>
<reference evidence="2" key="1">
    <citation type="journal article" date="2014" name="Front. Microbiol.">
        <title>High frequency of phylogenetically diverse reductive dehalogenase-homologous genes in deep subseafloor sedimentary metagenomes.</title>
        <authorList>
            <person name="Kawai M."/>
            <person name="Futagami T."/>
            <person name="Toyoda A."/>
            <person name="Takaki Y."/>
            <person name="Nishi S."/>
            <person name="Hori S."/>
            <person name="Arai W."/>
            <person name="Tsubouchi T."/>
            <person name="Morono Y."/>
            <person name="Uchiyama I."/>
            <person name="Ito T."/>
            <person name="Fujiyama A."/>
            <person name="Inagaki F."/>
            <person name="Takami H."/>
        </authorList>
    </citation>
    <scope>NUCLEOTIDE SEQUENCE</scope>
    <source>
        <strain evidence="2">Expedition CK06-06</strain>
    </source>
</reference>
<keyword evidence="1" id="KW-0812">Transmembrane</keyword>
<feature type="transmembrane region" description="Helical" evidence="1">
    <location>
        <begin position="33"/>
        <end position="51"/>
    </location>
</feature>
<feature type="transmembrane region" description="Helical" evidence="1">
    <location>
        <begin position="88"/>
        <end position="108"/>
    </location>
</feature>